<keyword evidence="3" id="KW-1185">Reference proteome</keyword>
<dbReference type="CDD" id="cd00063">
    <property type="entry name" value="FN3"/>
    <property type="match status" value="1"/>
</dbReference>
<proteinExistence type="inferred from homology"/>
<sequence>MTKHDYIQEMVKDFMAIEKENANPENFTFGYKISDQYIYDCGQPLYFELTDSSHEAKQVNLPRSIMHQDITASSIEAHDMKLEWTTKQNPTGTLIVGYEIQVKHDGGNVVKTKKVGSDTQTSIIDGLEEDSEYQFGIVPLCEYDIRLPACEFSEPFKTKKEDGVQQSDVSASSREEQKPVLSPSVALAELIRVEKKLREEKNGTRWFTVGEKADESLPEKVLLVVGGTGCGKSTLINALANYLNNVQFGDAFRYQVITEQDELEESGTSLAGRSKTKFVSAYEFGAARDLPFRLTVVDTPGFGDTEGVEKDRRTVGYIKEWFSQNKKKISAVCIVIKYNETRIKPQVQYELHSVISLFGKNVEMNVFMLFTFCDGSTPPTIAALKEMNLPVRNATFNINSSAVMTLPSERKEENEDDLFIAKHYWKMSMQSFEQFFNELKAVKDETLSVSLTVLRKREVLDTLVRQIPIYVKRIGFLVDIVEQIKTQREAIDDGDIETLQLIELKPIEKVEKAESRNCRVCNMTCHKDCGVLDPLAERKSCLMFADESIDLDNVKGK</sequence>
<reference evidence="4" key="1">
    <citation type="submission" date="2022-11" db="UniProtKB">
        <authorList>
            <consortium name="WormBaseParasite"/>
        </authorList>
    </citation>
    <scope>IDENTIFICATION</scope>
</reference>
<evidence type="ECO:0000256" key="1">
    <source>
        <dbReference type="RuleBase" id="RU004560"/>
    </source>
</evidence>
<dbReference type="Pfam" id="PF00735">
    <property type="entry name" value="Septin"/>
    <property type="match status" value="1"/>
</dbReference>
<keyword evidence="1" id="KW-0547">Nucleotide-binding</keyword>
<dbReference type="WBParaSite" id="PSAMB.scaffold10874size3771.g33684.t1">
    <property type="protein sequence ID" value="PSAMB.scaffold10874size3771.g33684.t1"/>
    <property type="gene ID" value="PSAMB.scaffold10874size3771.g33684"/>
</dbReference>
<name>A0A914UM14_9BILA</name>
<feature type="domain" description="Fibronectin type-III" evidence="2">
    <location>
        <begin position="66"/>
        <end position="161"/>
    </location>
</feature>
<dbReference type="PANTHER" id="PTHR32046">
    <property type="entry name" value="G DOMAIN-CONTAINING PROTEIN"/>
    <property type="match status" value="1"/>
</dbReference>
<dbReference type="PANTHER" id="PTHR32046:SF11">
    <property type="entry name" value="IMMUNE-ASSOCIATED NUCLEOTIDE-BINDING PROTEIN 10-LIKE"/>
    <property type="match status" value="1"/>
</dbReference>
<accession>A0A914UM14</accession>
<dbReference type="InterPro" id="IPR030379">
    <property type="entry name" value="G_SEPTIN_dom"/>
</dbReference>
<dbReference type="SUPFAM" id="SSF52540">
    <property type="entry name" value="P-loop containing nucleoside triphosphate hydrolases"/>
    <property type="match status" value="1"/>
</dbReference>
<dbReference type="GO" id="GO:0005525">
    <property type="term" value="F:GTP binding"/>
    <property type="evidence" value="ECO:0007669"/>
    <property type="project" value="UniProtKB-KW"/>
</dbReference>
<dbReference type="InterPro" id="IPR036116">
    <property type="entry name" value="FN3_sf"/>
</dbReference>
<dbReference type="Pfam" id="PF00041">
    <property type="entry name" value="fn3"/>
    <property type="match status" value="1"/>
</dbReference>
<dbReference type="AlphaFoldDB" id="A0A914UM14"/>
<dbReference type="InterPro" id="IPR013783">
    <property type="entry name" value="Ig-like_fold"/>
</dbReference>
<dbReference type="Gene3D" id="3.40.50.300">
    <property type="entry name" value="P-loop containing nucleotide triphosphate hydrolases"/>
    <property type="match status" value="1"/>
</dbReference>
<dbReference type="InterPro" id="IPR003961">
    <property type="entry name" value="FN3_dom"/>
</dbReference>
<evidence type="ECO:0000259" key="2">
    <source>
        <dbReference type="PROSITE" id="PS50853"/>
    </source>
</evidence>
<organism evidence="3 4">
    <name type="scientific">Plectus sambesii</name>
    <dbReference type="NCBI Taxonomy" id="2011161"/>
    <lineage>
        <taxon>Eukaryota</taxon>
        <taxon>Metazoa</taxon>
        <taxon>Ecdysozoa</taxon>
        <taxon>Nematoda</taxon>
        <taxon>Chromadorea</taxon>
        <taxon>Plectida</taxon>
        <taxon>Plectina</taxon>
        <taxon>Plectoidea</taxon>
        <taxon>Plectidae</taxon>
        <taxon>Plectus</taxon>
    </lineage>
</organism>
<evidence type="ECO:0000313" key="3">
    <source>
        <dbReference type="Proteomes" id="UP000887566"/>
    </source>
</evidence>
<dbReference type="Proteomes" id="UP000887566">
    <property type="component" value="Unplaced"/>
</dbReference>
<evidence type="ECO:0000313" key="4">
    <source>
        <dbReference type="WBParaSite" id="PSAMB.scaffold10874size3771.g33684.t1"/>
    </source>
</evidence>
<keyword evidence="1" id="KW-0342">GTP-binding</keyword>
<comment type="similarity">
    <text evidence="1">Belongs to the TRAFAC class TrmE-Era-EngA-EngB-Septin-like GTPase superfamily. Septin GTPase family.</text>
</comment>
<dbReference type="PROSITE" id="PS50853">
    <property type="entry name" value="FN3"/>
    <property type="match status" value="1"/>
</dbReference>
<protein>
    <submittedName>
        <fullName evidence="4">Fibronectin type-III domain-containing protein</fullName>
    </submittedName>
</protein>
<dbReference type="Gene3D" id="2.60.40.10">
    <property type="entry name" value="Immunoglobulins"/>
    <property type="match status" value="1"/>
</dbReference>
<dbReference type="SUPFAM" id="SSF49265">
    <property type="entry name" value="Fibronectin type III"/>
    <property type="match status" value="1"/>
</dbReference>
<dbReference type="InterPro" id="IPR027417">
    <property type="entry name" value="P-loop_NTPase"/>
</dbReference>